<proteinExistence type="inferred from homology"/>
<dbReference type="CDD" id="cd07570">
    <property type="entry name" value="GAT_Gln-NAD-synth"/>
    <property type="match status" value="1"/>
</dbReference>
<evidence type="ECO:0000259" key="11">
    <source>
        <dbReference type="PROSITE" id="PS50263"/>
    </source>
</evidence>
<feature type="binding site" evidence="7">
    <location>
        <position position="559"/>
    </location>
    <ligand>
        <name>deamido-NAD(+)</name>
        <dbReference type="ChEBI" id="CHEBI:58437"/>
        <note>ligand shared between two neighboring subunits</note>
    </ligand>
</feature>
<dbReference type="Gene3D" id="3.60.110.10">
    <property type="entry name" value="Carbon-nitrogen hydrolase"/>
    <property type="match status" value="1"/>
</dbReference>
<comment type="catalytic activity">
    <reaction evidence="7 8">
        <text>deamido-NAD(+) + L-glutamine + ATP + H2O = L-glutamate + AMP + diphosphate + NAD(+) + H(+)</text>
        <dbReference type="Rhea" id="RHEA:24384"/>
        <dbReference type="ChEBI" id="CHEBI:15377"/>
        <dbReference type="ChEBI" id="CHEBI:15378"/>
        <dbReference type="ChEBI" id="CHEBI:29985"/>
        <dbReference type="ChEBI" id="CHEBI:30616"/>
        <dbReference type="ChEBI" id="CHEBI:33019"/>
        <dbReference type="ChEBI" id="CHEBI:57540"/>
        <dbReference type="ChEBI" id="CHEBI:58359"/>
        <dbReference type="ChEBI" id="CHEBI:58437"/>
        <dbReference type="ChEBI" id="CHEBI:456215"/>
        <dbReference type="EC" id="6.3.5.1"/>
    </reaction>
</comment>
<evidence type="ECO:0000313" key="12">
    <source>
        <dbReference type="EMBL" id="PZF79472.1"/>
    </source>
</evidence>
<evidence type="ECO:0000256" key="10">
    <source>
        <dbReference type="SAM" id="MobiDB-lite"/>
    </source>
</evidence>
<evidence type="ECO:0000256" key="5">
    <source>
        <dbReference type="ARBA" id="ARBA00022840"/>
    </source>
</evidence>
<dbReference type="InterPro" id="IPR036526">
    <property type="entry name" value="C-N_Hydrolase_sf"/>
</dbReference>
<evidence type="ECO:0000256" key="9">
    <source>
        <dbReference type="RuleBase" id="RU003811"/>
    </source>
</evidence>
<keyword evidence="3 7" id="KW-0436">Ligase</keyword>
<dbReference type="GO" id="GO:0009435">
    <property type="term" value="P:NAD+ biosynthetic process"/>
    <property type="evidence" value="ECO:0007669"/>
    <property type="project" value="UniProtKB-UniRule"/>
</dbReference>
<evidence type="ECO:0000256" key="6">
    <source>
        <dbReference type="ARBA" id="ARBA00023027"/>
    </source>
</evidence>
<dbReference type="InterPro" id="IPR022310">
    <property type="entry name" value="NAD/GMP_synthase"/>
</dbReference>
<feature type="compositionally biased region" description="Pro residues" evidence="10">
    <location>
        <begin position="611"/>
        <end position="623"/>
    </location>
</feature>
<feature type="region of interest" description="Disordered" evidence="10">
    <location>
        <begin position="584"/>
        <end position="659"/>
    </location>
</feature>
<feature type="compositionally biased region" description="Low complexity" evidence="10">
    <location>
        <begin position="624"/>
        <end position="638"/>
    </location>
</feature>
<dbReference type="PANTHER" id="PTHR23090:SF9">
    <property type="entry name" value="GLUTAMINE-DEPENDENT NAD(+) SYNTHETASE"/>
    <property type="match status" value="1"/>
</dbReference>
<dbReference type="GO" id="GO:0004359">
    <property type="term" value="F:glutaminase activity"/>
    <property type="evidence" value="ECO:0007669"/>
    <property type="project" value="InterPro"/>
</dbReference>
<evidence type="ECO:0000313" key="13">
    <source>
        <dbReference type="Proteomes" id="UP000248764"/>
    </source>
</evidence>
<protein>
    <recommendedName>
        <fullName evidence="7 8">Glutamine-dependent NAD(+) synthetase</fullName>
        <ecNumber evidence="7 8">6.3.5.1</ecNumber>
    </recommendedName>
    <alternativeName>
        <fullName evidence="7 8">NAD(+) synthase [glutamine-hydrolyzing]</fullName>
    </alternativeName>
</protein>
<feature type="binding site" evidence="7">
    <location>
        <begin position="337"/>
        <end position="344"/>
    </location>
    <ligand>
        <name>ATP</name>
        <dbReference type="ChEBI" id="CHEBI:30616"/>
    </ligand>
</feature>
<feature type="binding site" evidence="7">
    <location>
        <position position="197"/>
    </location>
    <ligand>
        <name>L-glutamine</name>
        <dbReference type="ChEBI" id="CHEBI:58359"/>
    </ligand>
</feature>
<evidence type="ECO:0000256" key="7">
    <source>
        <dbReference type="HAMAP-Rule" id="MF_02090"/>
    </source>
</evidence>
<dbReference type="NCBIfam" id="NF010588">
    <property type="entry name" value="PRK13981.1"/>
    <property type="match status" value="1"/>
</dbReference>
<dbReference type="SUPFAM" id="SSF56317">
    <property type="entry name" value="Carbon-nitrogen hydrolase"/>
    <property type="match status" value="1"/>
</dbReference>
<dbReference type="GO" id="GO:0008795">
    <property type="term" value="F:NAD+ synthase activity"/>
    <property type="evidence" value="ECO:0007669"/>
    <property type="project" value="UniProtKB-UniRule"/>
</dbReference>
<feature type="domain" description="CN hydrolase" evidence="11">
    <location>
        <begin position="4"/>
        <end position="261"/>
    </location>
</feature>
<dbReference type="NCBIfam" id="TIGR00552">
    <property type="entry name" value="nadE"/>
    <property type="match status" value="1"/>
</dbReference>
<feature type="binding site" evidence="7">
    <location>
        <position position="414"/>
    </location>
    <ligand>
        <name>deamido-NAD(+)</name>
        <dbReference type="ChEBI" id="CHEBI:58437"/>
        <note>ligand shared between two neighboring subunits</note>
    </ligand>
</feature>
<dbReference type="InterPro" id="IPR003694">
    <property type="entry name" value="NAD_synthase"/>
</dbReference>
<dbReference type="PIRSF" id="PIRSF006630">
    <property type="entry name" value="NADS_GAT"/>
    <property type="match status" value="1"/>
</dbReference>
<feature type="binding site" evidence="7">
    <location>
        <position position="134"/>
    </location>
    <ligand>
        <name>L-glutamine</name>
        <dbReference type="ChEBI" id="CHEBI:58359"/>
    </ligand>
</feature>
<comment type="similarity">
    <text evidence="2 7 8">In the C-terminal section; belongs to the NAD synthetase family.</text>
</comment>
<feature type="active site" description="Proton acceptor; for glutaminase activity" evidence="7">
    <location>
        <position position="44"/>
    </location>
</feature>
<feature type="binding site" evidence="7">
    <location>
        <position position="443"/>
    </location>
    <ligand>
        <name>deamido-NAD(+)</name>
        <dbReference type="ChEBI" id="CHEBI:58437"/>
        <note>ligand shared between two neighboring subunits</note>
    </ligand>
</feature>
<dbReference type="HAMAP" id="MF_02090">
    <property type="entry name" value="NadE_glutamine_dep"/>
    <property type="match status" value="1"/>
</dbReference>
<dbReference type="EMBL" id="POTW01000136">
    <property type="protein sequence ID" value="PZF79472.1"/>
    <property type="molecule type" value="Genomic_DNA"/>
</dbReference>
<evidence type="ECO:0000256" key="3">
    <source>
        <dbReference type="ARBA" id="ARBA00022598"/>
    </source>
</evidence>
<evidence type="ECO:0000256" key="4">
    <source>
        <dbReference type="ARBA" id="ARBA00022741"/>
    </source>
</evidence>
<feature type="binding site" evidence="7">
    <location>
        <position position="438"/>
    </location>
    <ligand>
        <name>ATP</name>
        <dbReference type="ChEBI" id="CHEBI:30616"/>
    </ligand>
</feature>
<dbReference type="Pfam" id="PF00795">
    <property type="entry name" value="CN_hydrolase"/>
    <property type="match status" value="1"/>
</dbReference>
<evidence type="ECO:0000256" key="1">
    <source>
        <dbReference type="ARBA" id="ARBA00005188"/>
    </source>
</evidence>
<dbReference type="GO" id="GO:0003952">
    <property type="term" value="F:NAD+ synthase (glutamine-hydrolyzing) activity"/>
    <property type="evidence" value="ECO:0007669"/>
    <property type="project" value="UniProtKB-UniRule"/>
</dbReference>
<dbReference type="PROSITE" id="PS50263">
    <property type="entry name" value="CN_HYDROLASE"/>
    <property type="match status" value="1"/>
</dbReference>
<comment type="similarity">
    <text evidence="9">Belongs to the NAD synthetase family.</text>
</comment>
<dbReference type="InterPro" id="IPR014445">
    <property type="entry name" value="Gln-dep_NAD_synthase"/>
</dbReference>
<comment type="caution">
    <text evidence="12">The sequence shown here is derived from an EMBL/GenBank/DDBJ whole genome shotgun (WGS) entry which is preliminary data.</text>
</comment>
<dbReference type="AlphaFoldDB" id="A0A2W2B0C0"/>
<sequence length="659" mass="70015">MPQIRIALAQVNPTVGALEGNADLVVRMTKHAAAQHAHLVAFPEMMLTGYPVEDLALRASFVDASRTALEKLAVRLDAEGLGATAVVVGYLGRDDATAGEARLGRPKGSPQNAVAVLYGGRVVARQAKHHLPNYGVFDEARYFVPGDHLGVFRLHGVDIALAICEDIWQDGGPVSVAREARAGLLLVVNGSPYERNKDDVRLDLARRRAAAAQATLAYVNMVGGQDELVFDGDSLIVRPDGELLARAPQFEEGCLVVDLQLPDAVAPAPGPWGMTQERVAGFAVHRTTLTTAPLPAYTPDPGALAPRLSDLAEVYAAMVTGLRDYVRKNGFSSVVLGLSGGIDSALVAAIAVDALGAENVHGVSMPSSYSSEHSKSDANDLAERTGLRFRTVPIAPMVRAFLDNLELTGLAEENLQARVRGMTLMGLSNQEGHLVLATGNKTELAVGYSTIYGDAVGGYAPIKDVPKTLTWELARWRNATAVERGETPPIPQGSIDKPPSAELRPGQLDSDSLPDYPLLDDILYRHLEQDIDATELQAAGFDADLVAKVLRMVDTAEYKRRQYPPGPKITIRNFGRDRRVPITSAWRETPEITAAPAAAPEAAPGSVDEPAPAPAAEPAPAPAAEPAAAPVEAQAAEPPVQPAEPRPTAQELPPPPPPR</sequence>
<gene>
    <name evidence="7" type="primary">nadE</name>
    <name evidence="12" type="ORF">C1I92_31015</name>
</gene>
<accession>A0A2W2B0C0</accession>
<evidence type="ECO:0000256" key="8">
    <source>
        <dbReference type="PIRNR" id="PIRNR006630"/>
    </source>
</evidence>
<feature type="compositionally biased region" description="Low complexity" evidence="10">
    <location>
        <begin position="591"/>
        <end position="604"/>
    </location>
</feature>
<dbReference type="Gene3D" id="3.40.50.620">
    <property type="entry name" value="HUPs"/>
    <property type="match status" value="1"/>
</dbReference>
<reference evidence="12 13" key="1">
    <citation type="submission" date="2018-01" db="EMBL/GenBank/DDBJ databases">
        <title>Draft genome sequence of Jiangella sp. GTF31.</title>
        <authorList>
            <person name="Sahin N."/>
            <person name="Ay H."/>
            <person name="Saygin H."/>
        </authorList>
    </citation>
    <scope>NUCLEOTIDE SEQUENCE [LARGE SCALE GENOMIC DNA]</scope>
    <source>
        <strain evidence="12 13">GTF31</strain>
    </source>
</reference>
<dbReference type="InterPro" id="IPR014729">
    <property type="entry name" value="Rossmann-like_a/b/a_fold"/>
</dbReference>
<comment type="pathway">
    <text evidence="1 7 8">Cofactor biosynthesis; NAD(+) biosynthesis; NAD(+) from deamido-NAD(+) (L-Gln route): step 1/1.</text>
</comment>
<dbReference type="PANTHER" id="PTHR23090">
    <property type="entry name" value="NH 3 /GLUTAMINE-DEPENDENT NAD + SYNTHETASE"/>
    <property type="match status" value="1"/>
</dbReference>
<name>A0A2W2B0C0_9ACTN</name>
<dbReference type="GO" id="GO:0005737">
    <property type="term" value="C:cytoplasm"/>
    <property type="evidence" value="ECO:0007669"/>
    <property type="project" value="InterPro"/>
</dbReference>
<feature type="active site" description="Nucleophile; for glutaminase activity" evidence="7">
    <location>
        <position position="164"/>
    </location>
</feature>
<feature type="binding site" evidence="7">
    <location>
        <position position="191"/>
    </location>
    <ligand>
        <name>L-glutamine</name>
        <dbReference type="ChEBI" id="CHEBI:58359"/>
    </ligand>
</feature>
<comment type="caution">
    <text evidence="7">Lacks conserved residue(s) required for the propagation of feature annotation.</text>
</comment>
<dbReference type="Pfam" id="PF02540">
    <property type="entry name" value="NAD_synthase"/>
    <property type="match status" value="1"/>
</dbReference>
<organism evidence="12 13">
    <name type="scientific">Jiangella anatolica</name>
    <dbReference type="NCBI Taxonomy" id="2670374"/>
    <lineage>
        <taxon>Bacteria</taxon>
        <taxon>Bacillati</taxon>
        <taxon>Actinomycetota</taxon>
        <taxon>Actinomycetes</taxon>
        <taxon>Jiangellales</taxon>
        <taxon>Jiangellaceae</taxon>
        <taxon>Jiangella</taxon>
    </lineage>
</organism>
<keyword evidence="4 7" id="KW-0547">Nucleotide-binding</keyword>
<dbReference type="RefSeq" id="WP_111258500.1">
    <property type="nucleotide sequence ID" value="NZ_POTW01000136.1"/>
</dbReference>
<keyword evidence="5 7" id="KW-0067">ATP-binding</keyword>
<dbReference type="EC" id="6.3.5.1" evidence="7 8"/>
<dbReference type="FunFam" id="3.40.50.620:FF:000106">
    <property type="entry name" value="Glutamine-dependent NAD(+) synthetase"/>
    <property type="match status" value="1"/>
</dbReference>
<keyword evidence="6 7" id="KW-0520">NAD</keyword>
<keyword evidence="13" id="KW-1185">Reference proteome</keyword>
<evidence type="ECO:0000256" key="2">
    <source>
        <dbReference type="ARBA" id="ARBA00007145"/>
    </source>
</evidence>
<feature type="active site" description="For glutaminase activity" evidence="7">
    <location>
        <position position="128"/>
    </location>
</feature>
<dbReference type="GO" id="GO:0005524">
    <property type="term" value="F:ATP binding"/>
    <property type="evidence" value="ECO:0007669"/>
    <property type="project" value="UniProtKB-UniRule"/>
</dbReference>
<dbReference type="InterPro" id="IPR003010">
    <property type="entry name" value="C-N_Hydrolase"/>
</dbReference>
<comment type="function">
    <text evidence="7">Catalyzes the ATP-dependent amidation of deamido-NAD to form NAD. Uses L-glutamine as a nitrogen source.</text>
</comment>
<dbReference type="Proteomes" id="UP000248764">
    <property type="component" value="Unassembled WGS sequence"/>
</dbReference>
<dbReference type="SUPFAM" id="SSF52402">
    <property type="entry name" value="Adenine nucleotide alpha hydrolases-like"/>
    <property type="match status" value="1"/>
</dbReference>
<dbReference type="CDD" id="cd00553">
    <property type="entry name" value="NAD_synthase"/>
    <property type="match status" value="1"/>
</dbReference>
<feature type="region of interest" description="Disordered" evidence="10">
    <location>
        <begin position="482"/>
        <end position="510"/>
    </location>
</feature>
<dbReference type="UniPathway" id="UPA00253">
    <property type="reaction ID" value="UER00334"/>
</dbReference>